<gene>
    <name evidence="2" type="ORF">D6B99_11625</name>
</gene>
<reference evidence="2 3" key="1">
    <citation type="submission" date="2018-09" db="EMBL/GenBank/DDBJ databases">
        <title>Arachidicoccus sp. nov., a bacterium isolated from soil.</title>
        <authorList>
            <person name="Weon H.-Y."/>
            <person name="Kwon S.-W."/>
            <person name="Lee S.A."/>
        </authorList>
    </citation>
    <scope>NUCLEOTIDE SEQUENCE [LARGE SCALE GENOMIC DNA]</scope>
    <source>
        <strain evidence="2 3">KIS59-12</strain>
    </source>
</reference>
<protein>
    <submittedName>
        <fullName evidence="2">Uncharacterized protein</fullName>
    </submittedName>
</protein>
<feature type="transmembrane region" description="Helical" evidence="1">
    <location>
        <begin position="197"/>
        <end position="217"/>
    </location>
</feature>
<dbReference type="KEGG" id="ark:D6B99_11625"/>
<dbReference type="RefSeq" id="WP_119988548.1">
    <property type="nucleotide sequence ID" value="NZ_CP032489.1"/>
</dbReference>
<keyword evidence="3" id="KW-1185">Reference proteome</keyword>
<keyword evidence="1" id="KW-1133">Transmembrane helix</keyword>
<keyword evidence="1" id="KW-0812">Transmembrane</keyword>
<sequence>MKKILLAILFVIIAINYQSCKVLKKIHRSRHTVDSTAITSEKVQVKTATKDSSNMNSLSNYLNIALSSNLSIGKLKETTEEAPPSSALLTFNIDSLNLKGDTAKAIAADGTKLQVYQDKKTGRMVAAMEHPGTKTKTLEVENVTLKTSKNIDSGSLSQQKQVLKTLTVDSAFQKNSDVKLKSITADTVKDVKRSFDYLKFALFASLAIMLIIVVYKLNKKYSLKSKVISWVKGVLTGV</sequence>
<name>A0A386HQH0_9BACT</name>
<accession>A0A386HQH0</accession>
<organism evidence="2 3">
    <name type="scientific">Arachidicoccus soli</name>
    <dbReference type="NCBI Taxonomy" id="2341117"/>
    <lineage>
        <taxon>Bacteria</taxon>
        <taxon>Pseudomonadati</taxon>
        <taxon>Bacteroidota</taxon>
        <taxon>Chitinophagia</taxon>
        <taxon>Chitinophagales</taxon>
        <taxon>Chitinophagaceae</taxon>
        <taxon>Arachidicoccus</taxon>
    </lineage>
</organism>
<dbReference type="AlphaFoldDB" id="A0A386HQH0"/>
<evidence type="ECO:0000256" key="1">
    <source>
        <dbReference type="SAM" id="Phobius"/>
    </source>
</evidence>
<proteinExistence type="predicted"/>
<dbReference type="EMBL" id="CP032489">
    <property type="protein sequence ID" value="AYD48187.1"/>
    <property type="molecule type" value="Genomic_DNA"/>
</dbReference>
<evidence type="ECO:0000313" key="2">
    <source>
        <dbReference type="EMBL" id="AYD48187.1"/>
    </source>
</evidence>
<evidence type="ECO:0000313" key="3">
    <source>
        <dbReference type="Proteomes" id="UP000266118"/>
    </source>
</evidence>
<keyword evidence="1" id="KW-0472">Membrane</keyword>
<dbReference type="Proteomes" id="UP000266118">
    <property type="component" value="Chromosome"/>
</dbReference>